<dbReference type="STRING" id="1183432.AGR3A_Cc420056"/>
<protein>
    <submittedName>
        <fullName evidence="1">Uncharacterized protein</fullName>
    </submittedName>
</protein>
<organism evidence="1 2">
    <name type="scientific">Agrobacterium tomkonis CFBP 6623</name>
    <dbReference type="NCBI Taxonomy" id="1183432"/>
    <lineage>
        <taxon>Bacteria</taxon>
        <taxon>Pseudomonadati</taxon>
        <taxon>Pseudomonadota</taxon>
        <taxon>Alphaproteobacteria</taxon>
        <taxon>Hyphomicrobiales</taxon>
        <taxon>Rhizobiaceae</taxon>
        <taxon>Rhizobium/Agrobacterium group</taxon>
        <taxon>Agrobacterium</taxon>
        <taxon>Agrobacterium tumefaciens complex</taxon>
    </lineage>
</organism>
<reference evidence="2" key="1">
    <citation type="submission" date="2016-01" db="EMBL/GenBank/DDBJ databases">
        <authorList>
            <person name="Regsiter A."/>
            <person name="william w."/>
        </authorList>
    </citation>
    <scope>NUCLEOTIDE SEQUENCE [LARGE SCALE GENOMIC DNA]</scope>
    <source>
        <strain evidence="2">CFBP 6623</strain>
    </source>
</reference>
<evidence type="ECO:0000313" key="2">
    <source>
        <dbReference type="Proteomes" id="UP000191988"/>
    </source>
</evidence>
<evidence type="ECO:0000313" key="1">
    <source>
        <dbReference type="EMBL" id="CUX32878.1"/>
    </source>
</evidence>
<accession>A0A1S7Q874</accession>
<dbReference type="AlphaFoldDB" id="A0A1S7Q874"/>
<proteinExistence type="predicted"/>
<keyword evidence="2" id="KW-1185">Reference proteome</keyword>
<gene>
    <name evidence="1" type="ORF">AGR3A_Cc420056</name>
</gene>
<sequence>MTAFYFVWIGILNIAVGLTVNNIRNFCFLFVLTLGCIFGNGAAAETTDWMSGKDAFARADKLRSFGMIVTRMECKDSGQRSLDVGSALVRMHYTRNTKMLDWVIDGWNHLEGNKEYWAERGYRLASYTLFVRKVSGLKLYCTVFYK</sequence>
<name>A0A1S7Q874_9HYPH</name>
<dbReference type="RefSeq" id="WP_046800649.1">
    <property type="nucleotide sequence ID" value="NZ_LT009723.1"/>
</dbReference>
<dbReference type="EMBL" id="FBWK01000037">
    <property type="protein sequence ID" value="CUX32878.1"/>
    <property type="molecule type" value="Genomic_DNA"/>
</dbReference>
<dbReference type="Proteomes" id="UP000191988">
    <property type="component" value="Unassembled WGS sequence"/>
</dbReference>